<organism evidence="2 3">
    <name type="scientific">Mucilaginibacter litoreus</name>
    <dbReference type="NCBI Taxonomy" id="1048221"/>
    <lineage>
        <taxon>Bacteria</taxon>
        <taxon>Pseudomonadati</taxon>
        <taxon>Bacteroidota</taxon>
        <taxon>Sphingobacteriia</taxon>
        <taxon>Sphingobacteriales</taxon>
        <taxon>Sphingobacteriaceae</taxon>
        <taxon>Mucilaginibacter</taxon>
    </lineage>
</organism>
<gene>
    <name evidence="2" type="ORF">ACFQZX_13960</name>
</gene>
<reference evidence="3" key="1">
    <citation type="journal article" date="2019" name="Int. J. Syst. Evol. Microbiol.">
        <title>The Global Catalogue of Microorganisms (GCM) 10K type strain sequencing project: providing services to taxonomists for standard genome sequencing and annotation.</title>
        <authorList>
            <consortium name="The Broad Institute Genomics Platform"/>
            <consortium name="The Broad Institute Genome Sequencing Center for Infectious Disease"/>
            <person name="Wu L."/>
            <person name="Ma J."/>
        </authorList>
    </citation>
    <scope>NUCLEOTIDE SEQUENCE [LARGE SCALE GENOMIC DNA]</scope>
    <source>
        <strain evidence="3">CCUG 61484</strain>
    </source>
</reference>
<dbReference type="RefSeq" id="WP_377116354.1">
    <property type="nucleotide sequence ID" value="NZ_JBHTHZ010000013.1"/>
</dbReference>
<evidence type="ECO:0000313" key="3">
    <source>
        <dbReference type="Proteomes" id="UP001597010"/>
    </source>
</evidence>
<dbReference type="Proteomes" id="UP001597010">
    <property type="component" value="Unassembled WGS sequence"/>
</dbReference>
<feature type="region of interest" description="Disordered" evidence="1">
    <location>
        <begin position="110"/>
        <end position="130"/>
    </location>
</feature>
<evidence type="ECO:0000256" key="1">
    <source>
        <dbReference type="SAM" id="MobiDB-lite"/>
    </source>
</evidence>
<evidence type="ECO:0008006" key="4">
    <source>
        <dbReference type="Google" id="ProtNLM"/>
    </source>
</evidence>
<sequence>MKKLLLLFLAVCWLLVPICSLGQQITYGSFLLSPDLQTALVIAGNGANFSALPGVAVAPATKATAGMPLKDSTVKIPSQYAQIFTGTVLRAGDGPALILSSLGKPNGWKSIPSGSDTVKKNTDGFGDREGKKFTNKLGEAKERVSKKASGELNNLTSHFKGKIPTLRSAPIGLDLALKESVRYNPVSALTGGTAGQKFANVINVRGTASVFGVPLAIDYSSQPRLIAGAFADNPIFKFDLDTKSLSGMLESELDEYRQINKMAFGGMNVGDYAHSRLAAQINQRQQVMKGKTVNRLLTDYLDRPGKLNELLSLSQEQIRLRILDEATRRAELNPVRSKMNIKTLANGLSAASMDSLQALTFKKASYQGLAGNDSLRAFFTDPNKLPEIRLMNEDQIAKRLYQLKGSTVQSFSAGSRFTHYNTLVNAPKVDLDALIHHLYAQQTRCDSDAVKDAARAIMLAAKQDNLVDYGKIMTVQTSVVNHEMTGILKMAYLPLAEENAGPARRIELSKSERANLAGEADSIATSITAMKASLKESGVDVSRLLAVQTLLDKQQTGEGMAEYARDLYVKRPSGTGQSLMSHLSALKLGSFSNQPSPLVQHKDVFMQGAHVILNTGRYPVTAGYGTVNDINALKDDSFNGSVYNQSRRLTYLGAEIRNPVSGSLKFTVISSLGGGMGYRNYGFTGISADNVALTVSKEVKMGSYGNLNMDVSKSTTLFSSNYQIGTDAVLMRKGGLKYDAATDLFSALSFGASHHLELNKQDISEDVYVSYSGTGYQNPGVNGPGGARTKFGANLKKSFLNNRLQIGLRSDFNNQPISYTSDDRWKTRQVQVDGRYVFSRKLAVSLKYAGNNTNKQIDGLSSSVYAFNKFQLGANANYKIGRYFSVSRLMVSGQSLSNYAALVSGTRLFMMNYTQSLVVDKNVLTANVFYNKELATARLIGDMLNSDLSCQYNLSRRFSLSSGLTYLNNANSARQAGIRQNVNYRPAERFSVSAFIDIRKNLIRSLYPDLYAACRAELSLQYRINY</sequence>
<dbReference type="EMBL" id="JBHTHZ010000013">
    <property type="protein sequence ID" value="MFD0794727.1"/>
    <property type="molecule type" value="Genomic_DNA"/>
</dbReference>
<accession>A0ABW3AV27</accession>
<feature type="compositionally biased region" description="Basic and acidic residues" evidence="1">
    <location>
        <begin position="117"/>
        <end position="130"/>
    </location>
</feature>
<proteinExistence type="predicted"/>
<comment type="caution">
    <text evidence="2">The sequence shown here is derived from an EMBL/GenBank/DDBJ whole genome shotgun (WGS) entry which is preliminary data.</text>
</comment>
<keyword evidence="3" id="KW-1185">Reference proteome</keyword>
<name>A0ABW3AV27_9SPHI</name>
<protein>
    <recommendedName>
        <fullName evidence="4">Outer membrane protein beta-barrel family protein</fullName>
    </recommendedName>
</protein>
<evidence type="ECO:0000313" key="2">
    <source>
        <dbReference type="EMBL" id="MFD0794727.1"/>
    </source>
</evidence>